<dbReference type="GO" id="GO:0016020">
    <property type="term" value="C:membrane"/>
    <property type="evidence" value="ECO:0007669"/>
    <property type="project" value="UniProtKB-SubCell"/>
</dbReference>
<keyword evidence="5 6" id="KW-0449">Lipoprotein</keyword>
<name>A0AB35C262_9GAMM</name>
<proteinExistence type="inferred from homology"/>
<dbReference type="Gene3D" id="3.40.190.10">
    <property type="entry name" value="Periplasmic binding protein-like II"/>
    <property type="match status" value="2"/>
</dbReference>
<dbReference type="EMBL" id="JAGIBU010000010">
    <property type="protein sequence ID" value="MBS7825312.1"/>
    <property type="molecule type" value="Genomic_DNA"/>
</dbReference>
<dbReference type="RefSeq" id="WP_213404261.1">
    <property type="nucleotide sequence ID" value="NZ_JAGIBT010000012.1"/>
</dbReference>
<dbReference type="PANTHER" id="PTHR30429:SF0">
    <property type="entry name" value="METHIONINE-BINDING LIPOPROTEIN METQ"/>
    <property type="match status" value="1"/>
</dbReference>
<feature type="signal peptide" evidence="8">
    <location>
        <begin position="1"/>
        <end position="26"/>
    </location>
</feature>
<dbReference type="InterPro" id="IPR004872">
    <property type="entry name" value="Lipoprotein_NlpA"/>
</dbReference>
<evidence type="ECO:0000256" key="2">
    <source>
        <dbReference type="ARBA" id="ARBA00022729"/>
    </source>
</evidence>
<dbReference type="Pfam" id="PF03180">
    <property type="entry name" value="Lipoprotein_9"/>
    <property type="match status" value="1"/>
</dbReference>
<dbReference type="PROSITE" id="PS51257">
    <property type="entry name" value="PROKAR_LIPOPROTEIN"/>
    <property type="match status" value="1"/>
</dbReference>
<sequence length="277" mass="30405">MKALGKRLITAATLALSLILAGCGNSDTTQTSEKKTITFGTTPGMFADMVRDSVRPQLEEKGYTVKLIEFNDYVRPNMALADGDLDINIFQHKPYLDVFKGQRHLDLVEVFQVPTAPLGIYPGKLKSLADLKEGARISVPNDPSNFARAIVMLDELGWIKLKAGVNPILATKNDIAENLKGIEIVELDAAQVPRSRLDVDFAIINGNYAIDAKIPLTDALFQEPSFAYVNWSAVKSKDIGAPWLKDVTDAYNSEAFKAYIAKTYPGFKLPAAWGNQP</sequence>
<keyword evidence="3" id="KW-0472">Membrane</keyword>
<organism evidence="9 10">
    <name type="scientific">Wohlfahrtiimonas chitiniclastica</name>
    <dbReference type="NCBI Taxonomy" id="400946"/>
    <lineage>
        <taxon>Bacteria</taxon>
        <taxon>Pseudomonadati</taxon>
        <taxon>Pseudomonadota</taxon>
        <taxon>Gammaproteobacteria</taxon>
        <taxon>Cardiobacteriales</taxon>
        <taxon>Ignatzschineriaceae</taxon>
        <taxon>Wohlfahrtiimonas</taxon>
    </lineage>
</organism>
<dbReference type="SUPFAM" id="SSF53850">
    <property type="entry name" value="Periplasmic binding protein-like II"/>
    <property type="match status" value="1"/>
</dbReference>
<evidence type="ECO:0000256" key="6">
    <source>
        <dbReference type="PIRNR" id="PIRNR002854"/>
    </source>
</evidence>
<keyword evidence="4" id="KW-0564">Palmitate</keyword>
<evidence type="ECO:0000256" key="1">
    <source>
        <dbReference type="ARBA" id="ARBA00004635"/>
    </source>
</evidence>
<dbReference type="AlphaFoldDB" id="A0AB35C262"/>
<evidence type="ECO:0000313" key="10">
    <source>
        <dbReference type="Proteomes" id="UP000680020"/>
    </source>
</evidence>
<evidence type="ECO:0000256" key="4">
    <source>
        <dbReference type="ARBA" id="ARBA00023139"/>
    </source>
</evidence>
<keyword evidence="2 8" id="KW-0732">Signal</keyword>
<reference evidence="9" key="1">
    <citation type="submission" date="2021-03" db="EMBL/GenBank/DDBJ databases">
        <title>Identification and antibiotic profiling of Wohlfahrtiimonas chitiniclastica, an underestimated human pathogen.</title>
        <authorList>
            <person name="Kopf A."/>
            <person name="Bunk B."/>
            <person name="Coldewey S."/>
            <person name="Gunzer F."/>
            <person name="Riedel T."/>
            <person name="Schroettner P."/>
        </authorList>
    </citation>
    <scope>NUCLEOTIDE SEQUENCE</scope>
    <source>
        <strain evidence="9">DSM 100917</strain>
    </source>
</reference>
<dbReference type="PANTHER" id="PTHR30429">
    <property type="entry name" value="D-METHIONINE-BINDING LIPOPROTEIN METQ"/>
    <property type="match status" value="1"/>
</dbReference>
<comment type="similarity">
    <text evidence="6">Belongs to the nlpA lipoprotein family.</text>
</comment>
<evidence type="ECO:0000256" key="5">
    <source>
        <dbReference type="ARBA" id="ARBA00023288"/>
    </source>
</evidence>
<protein>
    <recommendedName>
        <fullName evidence="6">Lipoprotein</fullName>
    </recommendedName>
</protein>
<evidence type="ECO:0000256" key="3">
    <source>
        <dbReference type="ARBA" id="ARBA00023136"/>
    </source>
</evidence>
<evidence type="ECO:0000313" key="9">
    <source>
        <dbReference type="EMBL" id="MBS7825312.1"/>
    </source>
</evidence>
<evidence type="ECO:0000256" key="7">
    <source>
        <dbReference type="PIRSR" id="PIRSR002854-1"/>
    </source>
</evidence>
<comment type="caution">
    <text evidence="9">The sequence shown here is derived from an EMBL/GenBank/DDBJ whole genome shotgun (WGS) entry which is preliminary data.</text>
</comment>
<comment type="subcellular location">
    <subcellularLocation>
        <location evidence="1">Membrane</location>
        <topology evidence="1">Lipid-anchor</topology>
    </subcellularLocation>
</comment>
<gene>
    <name evidence="9" type="ORF">J7561_08875</name>
</gene>
<evidence type="ECO:0000256" key="8">
    <source>
        <dbReference type="SAM" id="SignalP"/>
    </source>
</evidence>
<dbReference type="PIRSF" id="PIRSF002854">
    <property type="entry name" value="MetQ"/>
    <property type="match status" value="1"/>
</dbReference>
<dbReference type="Proteomes" id="UP000680020">
    <property type="component" value="Unassembled WGS sequence"/>
</dbReference>
<feature type="lipid moiety-binding region" description="S-diacylglycerol cysteine" evidence="7">
    <location>
        <position position="23"/>
    </location>
</feature>
<accession>A0AB35C262</accession>
<feature type="chain" id="PRO_5044329258" description="Lipoprotein" evidence="8">
    <location>
        <begin position="27"/>
        <end position="277"/>
    </location>
</feature>